<evidence type="ECO:0000313" key="2">
    <source>
        <dbReference type="EMBL" id="MFD1565582.1"/>
    </source>
</evidence>
<dbReference type="EC" id="2.3.-.-" evidence="2"/>
<protein>
    <submittedName>
        <fullName evidence="2">GNAT family N-acetyltransferase</fullName>
        <ecNumber evidence="2">2.3.-.-</ecNumber>
    </submittedName>
</protein>
<sequence>MPGPVFLEGDRVTLRPIEEADLEFLQAQVNDPRIWRRIGRSRPVNREQEREFFEDDVCSDDTVVLLIVADATPVGVVGLHSFDWEADSAELGYWVAPEHHEQGYGTDAAARLVAYSFDQLGLHRIAARVFERNEPSRRLLESLGFTQEGAHRDVAFIDGAYRDGYWYGLLEDEWRSERCDGDD</sequence>
<proteinExistence type="predicted"/>
<dbReference type="CDD" id="cd04301">
    <property type="entry name" value="NAT_SF"/>
    <property type="match status" value="1"/>
</dbReference>
<dbReference type="PANTHER" id="PTHR43441">
    <property type="entry name" value="RIBOSOMAL-PROTEIN-SERINE ACETYLTRANSFERASE"/>
    <property type="match status" value="1"/>
</dbReference>
<dbReference type="PROSITE" id="PS51186">
    <property type="entry name" value="GNAT"/>
    <property type="match status" value="1"/>
</dbReference>
<dbReference type="InterPro" id="IPR051908">
    <property type="entry name" value="Ribosomal_N-acetyltransferase"/>
</dbReference>
<organism evidence="2 3">
    <name type="scientific">Haloarchaeobius amylolyticus</name>
    <dbReference type="NCBI Taxonomy" id="1198296"/>
    <lineage>
        <taxon>Archaea</taxon>
        <taxon>Methanobacteriati</taxon>
        <taxon>Methanobacteriota</taxon>
        <taxon>Stenosarchaea group</taxon>
        <taxon>Halobacteria</taxon>
        <taxon>Halobacteriales</taxon>
        <taxon>Halorubellaceae</taxon>
        <taxon>Haloarchaeobius</taxon>
    </lineage>
</organism>
<dbReference type="AlphaFoldDB" id="A0ABD6BKF0"/>
<keyword evidence="3" id="KW-1185">Reference proteome</keyword>
<comment type="caution">
    <text evidence="2">The sequence shown here is derived from an EMBL/GenBank/DDBJ whole genome shotgun (WGS) entry which is preliminary data.</text>
</comment>
<dbReference type="InterPro" id="IPR016181">
    <property type="entry name" value="Acyl_CoA_acyltransferase"/>
</dbReference>
<dbReference type="Gene3D" id="3.40.630.30">
    <property type="match status" value="1"/>
</dbReference>
<reference evidence="2 3" key="1">
    <citation type="journal article" date="2019" name="Int. J. Syst. Evol. Microbiol.">
        <title>The Global Catalogue of Microorganisms (GCM) 10K type strain sequencing project: providing services to taxonomists for standard genome sequencing and annotation.</title>
        <authorList>
            <consortium name="The Broad Institute Genomics Platform"/>
            <consortium name="The Broad Institute Genome Sequencing Center for Infectious Disease"/>
            <person name="Wu L."/>
            <person name="Ma J."/>
        </authorList>
    </citation>
    <scope>NUCLEOTIDE SEQUENCE [LARGE SCALE GENOMIC DNA]</scope>
    <source>
        <strain evidence="2 3">CGMCC 1.12230</strain>
    </source>
</reference>
<dbReference type="Proteomes" id="UP001597076">
    <property type="component" value="Unassembled WGS sequence"/>
</dbReference>
<dbReference type="InterPro" id="IPR000182">
    <property type="entry name" value="GNAT_dom"/>
</dbReference>
<keyword evidence="2" id="KW-0012">Acyltransferase</keyword>
<dbReference type="EMBL" id="JBHUDI010000011">
    <property type="protein sequence ID" value="MFD1565582.1"/>
    <property type="molecule type" value="Genomic_DNA"/>
</dbReference>
<evidence type="ECO:0000259" key="1">
    <source>
        <dbReference type="PROSITE" id="PS51186"/>
    </source>
</evidence>
<dbReference type="Pfam" id="PF13302">
    <property type="entry name" value="Acetyltransf_3"/>
    <property type="match status" value="1"/>
</dbReference>
<name>A0ABD6BKF0_9EURY</name>
<dbReference type="PANTHER" id="PTHR43441:SF11">
    <property type="entry name" value="RIBOSOMAL-PROTEIN-SERINE ACETYLTRANSFERASE"/>
    <property type="match status" value="1"/>
</dbReference>
<evidence type="ECO:0000313" key="3">
    <source>
        <dbReference type="Proteomes" id="UP001597076"/>
    </source>
</evidence>
<dbReference type="RefSeq" id="WP_390290769.1">
    <property type="nucleotide sequence ID" value="NZ_JBHUDI010000011.1"/>
</dbReference>
<keyword evidence="2" id="KW-0808">Transferase</keyword>
<accession>A0ABD6BKF0</accession>
<dbReference type="GO" id="GO:0016746">
    <property type="term" value="F:acyltransferase activity"/>
    <property type="evidence" value="ECO:0007669"/>
    <property type="project" value="UniProtKB-KW"/>
</dbReference>
<dbReference type="SUPFAM" id="SSF55729">
    <property type="entry name" value="Acyl-CoA N-acyltransferases (Nat)"/>
    <property type="match status" value="1"/>
</dbReference>
<gene>
    <name evidence="2" type="ORF">ACFR99_18790</name>
</gene>
<feature type="domain" description="N-acetyltransferase" evidence="1">
    <location>
        <begin position="12"/>
        <end position="172"/>
    </location>
</feature>